<dbReference type="AlphaFoldDB" id="M4C4P6"/>
<reference evidence="2" key="1">
    <citation type="journal article" date="2010" name="Science">
        <title>Signatures of adaptation to obligate biotrophy in the Hyaloperonospora arabidopsidis genome.</title>
        <authorList>
            <person name="Baxter L."/>
            <person name="Tripathy S."/>
            <person name="Ishaque N."/>
            <person name="Boot N."/>
            <person name="Cabral A."/>
            <person name="Kemen E."/>
            <person name="Thines M."/>
            <person name="Ah-Fong A."/>
            <person name="Anderson R."/>
            <person name="Badejoko W."/>
            <person name="Bittner-Eddy P."/>
            <person name="Boore J.L."/>
            <person name="Chibucos M.C."/>
            <person name="Coates M."/>
            <person name="Dehal P."/>
            <person name="Delehaunty K."/>
            <person name="Dong S."/>
            <person name="Downton P."/>
            <person name="Dumas B."/>
            <person name="Fabro G."/>
            <person name="Fronick C."/>
            <person name="Fuerstenberg S.I."/>
            <person name="Fulton L."/>
            <person name="Gaulin E."/>
            <person name="Govers F."/>
            <person name="Hughes L."/>
            <person name="Humphray S."/>
            <person name="Jiang R.H."/>
            <person name="Judelson H."/>
            <person name="Kamoun S."/>
            <person name="Kyung K."/>
            <person name="Meijer H."/>
            <person name="Minx P."/>
            <person name="Morris P."/>
            <person name="Nelson J."/>
            <person name="Phuntumart V."/>
            <person name="Qutob D."/>
            <person name="Rehmany A."/>
            <person name="Rougon-Cardoso A."/>
            <person name="Ryden P."/>
            <person name="Torto-Alalibo T."/>
            <person name="Studholme D."/>
            <person name="Wang Y."/>
            <person name="Win J."/>
            <person name="Wood J."/>
            <person name="Clifton S.W."/>
            <person name="Rogers J."/>
            <person name="Van den Ackerveken G."/>
            <person name="Jones J.D."/>
            <person name="McDowell J.M."/>
            <person name="Beynon J."/>
            <person name="Tyler B.M."/>
        </authorList>
    </citation>
    <scope>NUCLEOTIDE SEQUENCE [LARGE SCALE GENOMIC DNA]</scope>
    <source>
        <strain evidence="2">Emoy2</strain>
    </source>
</reference>
<dbReference type="EMBL" id="JH598237">
    <property type="status" value="NOT_ANNOTATED_CDS"/>
    <property type="molecule type" value="Genomic_DNA"/>
</dbReference>
<keyword evidence="2" id="KW-1185">Reference proteome</keyword>
<dbReference type="VEuPathDB" id="FungiDB:HpaG814064"/>
<accession>M4C4P6</accession>
<name>M4C4P6_HYAAE</name>
<dbReference type="EnsemblProtists" id="HpaT814064">
    <property type="protein sequence ID" value="HpaP814064"/>
    <property type="gene ID" value="HpaG814064"/>
</dbReference>
<evidence type="ECO:0000313" key="1">
    <source>
        <dbReference type="EnsemblProtists" id="HpaP814064"/>
    </source>
</evidence>
<dbReference type="Proteomes" id="UP000011713">
    <property type="component" value="Unassembled WGS sequence"/>
</dbReference>
<dbReference type="InParanoid" id="M4C4P6"/>
<organism evidence="1 2">
    <name type="scientific">Hyaloperonospora arabidopsidis (strain Emoy2)</name>
    <name type="common">Downy mildew agent</name>
    <name type="synonym">Peronospora arabidopsidis</name>
    <dbReference type="NCBI Taxonomy" id="559515"/>
    <lineage>
        <taxon>Eukaryota</taxon>
        <taxon>Sar</taxon>
        <taxon>Stramenopiles</taxon>
        <taxon>Oomycota</taxon>
        <taxon>Peronosporomycetes</taxon>
        <taxon>Peronosporales</taxon>
        <taxon>Peronosporaceae</taxon>
        <taxon>Hyaloperonospora</taxon>
    </lineage>
</organism>
<dbReference type="HOGENOM" id="CLU_2175923_0_0_1"/>
<reference evidence="1" key="2">
    <citation type="submission" date="2015-06" db="UniProtKB">
        <authorList>
            <consortium name="EnsemblProtists"/>
        </authorList>
    </citation>
    <scope>IDENTIFICATION</scope>
    <source>
        <strain evidence="1">Emoy2</strain>
    </source>
</reference>
<sequence>MVERDACFTAEESMCRRLPRRSSLSSTRTLRKCCSRWSSYLTRTSKCAAGRTISTSGYPESSWRSGGACLYKGALVDNRSDVAVRAVTPRTLNLDRRNLGTRGLTRCTRV</sequence>
<evidence type="ECO:0000313" key="2">
    <source>
        <dbReference type="Proteomes" id="UP000011713"/>
    </source>
</evidence>
<protein>
    <submittedName>
        <fullName evidence="1">Uncharacterized protein</fullName>
    </submittedName>
</protein>
<proteinExistence type="predicted"/>